<reference evidence="5" key="1">
    <citation type="submission" date="2017-09" db="EMBL/GenBank/DDBJ databases">
        <title>Depth-based differentiation of microbial function through sediment-hosted aquifers and enrichment of novel symbionts in the deep terrestrial subsurface.</title>
        <authorList>
            <person name="Probst A.J."/>
            <person name="Ladd B."/>
            <person name="Jarett J.K."/>
            <person name="Geller-Mcgrath D.E."/>
            <person name="Sieber C.M.K."/>
            <person name="Emerson J.B."/>
            <person name="Anantharaman K."/>
            <person name="Thomas B.C."/>
            <person name="Malmstrom R."/>
            <person name="Stieglmeier M."/>
            <person name="Klingl A."/>
            <person name="Woyke T."/>
            <person name="Ryan C.M."/>
            <person name="Banfield J.F."/>
        </authorList>
    </citation>
    <scope>NUCLEOTIDE SEQUENCE [LARGE SCALE GENOMIC DNA]</scope>
</reference>
<dbReference type="Pfam" id="PF01590">
    <property type="entry name" value="GAF"/>
    <property type="match status" value="1"/>
</dbReference>
<evidence type="ECO:0000256" key="1">
    <source>
        <dbReference type="ARBA" id="ARBA00022801"/>
    </source>
</evidence>
<dbReference type="PROSITE" id="PS50112">
    <property type="entry name" value="PAS"/>
    <property type="match status" value="3"/>
</dbReference>
<keyword evidence="1" id="KW-0378">Hydrolase</keyword>
<dbReference type="InterPro" id="IPR001932">
    <property type="entry name" value="PPM-type_phosphatase-like_dom"/>
</dbReference>
<sequence>MWLFSCVRAAQVSFAQVIHCSWVKIWLILKISGSKSIKVQIQRRRTLENVILRQQLQQARDELERRVEEHAAELSRAKALSEHEIAEREAAVEEVKESRRQVLDILESITDAFLALDTSWRFTYVNRNAAKFLGKKKEQLLFRYIWDVFPEAFGSTFSREFERAVEQKVPVMFEEFYPPLNKWFEVHAYPYKSGLTIYFRDVTVRKKIEKQHEQLLSQVKQQHRHAEKLAKEAKQRSSELEAIFNALADPVIIYDAEGVLVRANPAAVKAYGLDPVHAGRKAMARSMRVRFSDGRAAGEEELASSRALRGEHVIGERFIYSDATGKDVIAEVSSTPIVYDDKVVGVVSIWHDVTVREQLLGQVERQRQNARELAIAFERERDTLETIMENTNAQIAYLDAQFNFVLVNSAYEKGSGHARAELIGRNHFELFPNAENEAIFRRVRDTGERVEFKAKPFEFVDQPWRGATYWDWTLTPIKDTPGHVIGLVLSLVDVTDSIRARQLSDALNSINAEINSTLDFSEIMTRVVIDSAKNMGSEGGVVLLREVDRWVVGYTYGFPPEITGTKLTDDEARHATVAASTGKPVAVDDTSNDERVNRKVMEKYGTRSILTVPLIVRHDVIGALCFCYRSSSISFTETQIDFANKLATSVSLSLENARLYAAERNIADTLQEALLILPEQVDGVVFGHLYRSATEAAKVGGDFYDIFELEHDRVGIIIGDVSGKGLEAAALTSIVKNTIKAHAYEGGTPALIMAKANDLVAKTSPADIFVTVFFGILDTKTGKLTYCSAGHPPALIKRSTGHVDALGTQSPVIGAFTMINYASGKVILETGDVLVLYTDGIIEARCNREFFGEKRLVEAVKALRPTSPQEMPGALFNEVMHCTGGKLSDDIALLCVSLDRGVTV</sequence>
<dbReference type="PANTHER" id="PTHR43156">
    <property type="entry name" value="STAGE II SPORULATION PROTEIN E-RELATED"/>
    <property type="match status" value="1"/>
</dbReference>
<dbReference type="AlphaFoldDB" id="A0A2M7T5Q3"/>
<dbReference type="InterPro" id="IPR035965">
    <property type="entry name" value="PAS-like_dom_sf"/>
</dbReference>
<dbReference type="PANTHER" id="PTHR43156:SF2">
    <property type="entry name" value="STAGE II SPORULATION PROTEIN E"/>
    <property type="match status" value="1"/>
</dbReference>
<keyword evidence="2" id="KW-0175">Coiled coil</keyword>
<dbReference type="Gene3D" id="3.60.40.10">
    <property type="entry name" value="PPM-type phosphatase domain"/>
    <property type="match status" value="1"/>
</dbReference>
<feature type="domain" description="PAS" evidence="3">
    <location>
        <begin position="98"/>
        <end position="168"/>
    </location>
</feature>
<gene>
    <name evidence="4" type="ORF">COY37_09935</name>
</gene>
<dbReference type="InterPro" id="IPR013656">
    <property type="entry name" value="PAS_4"/>
</dbReference>
<feature type="domain" description="PAS" evidence="3">
    <location>
        <begin position="236"/>
        <end position="275"/>
    </location>
</feature>
<dbReference type="GO" id="GO:0016791">
    <property type="term" value="F:phosphatase activity"/>
    <property type="evidence" value="ECO:0007669"/>
    <property type="project" value="TreeGrafter"/>
</dbReference>
<evidence type="ECO:0000256" key="2">
    <source>
        <dbReference type="SAM" id="Coils"/>
    </source>
</evidence>
<organism evidence="4 5">
    <name type="scientific">Candidatus Aquicultor secundus</name>
    <dbReference type="NCBI Taxonomy" id="1973895"/>
    <lineage>
        <taxon>Bacteria</taxon>
        <taxon>Bacillati</taxon>
        <taxon>Actinomycetota</taxon>
        <taxon>Candidatus Aquicultoria</taxon>
        <taxon>Candidatus Aquicultorales</taxon>
        <taxon>Candidatus Aquicultoraceae</taxon>
        <taxon>Candidatus Aquicultor</taxon>
    </lineage>
</organism>
<feature type="coiled-coil region" evidence="2">
    <location>
        <begin position="49"/>
        <end position="80"/>
    </location>
</feature>
<dbReference type="SMART" id="SM00331">
    <property type="entry name" value="PP2C_SIG"/>
    <property type="match status" value="1"/>
</dbReference>
<dbReference type="SMART" id="SM00091">
    <property type="entry name" value="PAS"/>
    <property type="match status" value="3"/>
</dbReference>
<dbReference type="InterPro" id="IPR000014">
    <property type="entry name" value="PAS"/>
</dbReference>
<feature type="coiled-coil region" evidence="2">
    <location>
        <begin position="216"/>
        <end position="243"/>
    </location>
</feature>
<dbReference type="InterPro" id="IPR052016">
    <property type="entry name" value="Bact_Sigma-Reg"/>
</dbReference>
<protein>
    <recommendedName>
        <fullName evidence="3">PAS domain-containing protein</fullName>
    </recommendedName>
</protein>
<dbReference type="Proteomes" id="UP000230956">
    <property type="component" value="Unassembled WGS sequence"/>
</dbReference>
<comment type="caution">
    <text evidence="4">The sequence shown here is derived from an EMBL/GenBank/DDBJ whole genome shotgun (WGS) entry which is preliminary data.</text>
</comment>
<dbReference type="InterPro" id="IPR029016">
    <property type="entry name" value="GAF-like_dom_sf"/>
</dbReference>
<proteinExistence type="predicted"/>
<dbReference type="SUPFAM" id="SSF55785">
    <property type="entry name" value="PYP-like sensor domain (PAS domain)"/>
    <property type="match status" value="3"/>
</dbReference>
<name>A0A2M7T5Q3_9ACTN</name>
<evidence type="ECO:0000313" key="4">
    <source>
        <dbReference type="EMBL" id="PIZ35642.1"/>
    </source>
</evidence>
<dbReference type="SUPFAM" id="SSF81606">
    <property type="entry name" value="PP2C-like"/>
    <property type="match status" value="1"/>
</dbReference>
<dbReference type="NCBIfam" id="TIGR00229">
    <property type="entry name" value="sensory_box"/>
    <property type="match status" value="3"/>
</dbReference>
<dbReference type="EMBL" id="PFNG01000231">
    <property type="protein sequence ID" value="PIZ35642.1"/>
    <property type="molecule type" value="Genomic_DNA"/>
</dbReference>
<accession>A0A2M7T5Q3</accession>
<evidence type="ECO:0000259" key="3">
    <source>
        <dbReference type="PROSITE" id="PS50112"/>
    </source>
</evidence>
<dbReference type="Gene3D" id="3.30.450.20">
    <property type="entry name" value="PAS domain"/>
    <property type="match status" value="3"/>
</dbReference>
<dbReference type="SMART" id="SM00065">
    <property type="entry name" value="GAF"/>
    <property type="match status" value="1"/>
</dbReference>
<dbReference type="CDD" id="cd00130">
    <property type="entry name" value="PAS"/>
    <property type="match status" value="2"/>
</dbReference>
<dbReference type="InterPro" id="IPR036457">
    <property type="entry name" value="PPM-type-like_dom_sf"/>
</dbReference>
<dbReference type="Pfam" id="PF07228">
    <property type="entry name" value="SpoIIE"/>
    <property type="match status" value="1"/>
</dbReference>
<evidence type="ECO:0000313" key="5">
    <source>
        <dbReference type="Proteomes" id="UP000230956"/>
    </source>
</evidence>
<feature type="domain" description="PAS" evidence="3">
    <location>
        <begin position="380"/>
        <end position="450"/>
    </location>
</feature>
<dbReference type="InterPro" id="IPR003018">
    <property type="entry name" value="GAF"/>
</dbReference>
<dbReference type="Pfam" id="PF08448">
    <property type="entry name" value="PAS_4"/>
    <property type="match status" value="3"/>
</dbReference>
<dbReference type="SUPFAM" id="SSF55781">
    <property type="entry name" value="GAF domain-like"/>
    <property type="match status" value="1"/>
</dbReference>
<dbReference type="Gene3D" id="3.30.450.40">
    <property type="match status" value="1"/>
</dbReference>